<accession>A0A4R4P829</accession>
<organism evidence="1 2">
    <name type="scientific">Actinomadura bangladeshensis</name>
    <dbReference type="NCBI Taxonomy" id="453573"/>
    <lineage>
        <taxon>Bacteria</taxon>
        <taxon>Bacillati</taxon>
        <taxon>Actinomycetota</taxon>
        <taxon>Actinomycetes</taxon>
        <taxon>Streptosporangiales</taxon>
        <taxon>Thermomonosporaceae</taxon>
        <taxon>Actinomadura</taxon>
    </lineage>
</organism>
<keyword evidence="2" id="KW-1185">Reference proteome</keyword>
<dbReference type="EMBL" id="SMJW01000017">
    <property type="protein sequence ID" value="TDC18688.1"/>
    <property type="molecule type" value="Genomic_DNA"/>
</dbReference>
<dbReference type="AlphaFoldDB" id="A0A4R4P829"/>
<name>A0A4R4P829_9ACTN</name>
<sequence length="177" mass="18469">MCGVREPAAVPDAVLREWADAGLASWREGAGYGAARPPAEDPAVAGAYAADLVARRVRRAIGALAVRDDPVIAHALAKPSAEPLLCALAIAVTCSAPGTGLALVAPPRTVTVPGYPATTLADEDGPWHRALPAARDLGADTSVFWDEIAEHGLRVPASWLAHGGWPALWSRAHARRR</sequence>
<protein>
    <submittedName>
        <fullName evidence="1">Uncharacterized protein</fullName>
    </submittedName>
</protein>
<comment type="caution">
    <text evidence="1">The sequence shown here is derived from an EMBL/GenBank/DDBJ whole genome shotgun (WGS) entry which is preliminary data.</text>
</comment>
<proteinExistence type="predicted"/>
<dbReference type="Proteomes" id="UP000295431">
    <property type="component" value="Unassembled WGS sequence"/>
</dbReference>
<dbReference type="RefSeq" id="WP_131937878.1">
    <property type="nucleotide sequence ID" value="NZ_BAAAMX010000002.1"/>
</dbReference>
<dbReference type="OrthoDB" id="3285983at2"/>
<gene>
    <name evidence="1" type="ORF">E1284_05850</name>
</gene>
<reference evidence="1 2" key="1">
    <citation type="submission" date="2019-03" db="EMBL/GenBank/DDBJ databases">
        <title>Draft genome sequences of novel Actinobacteria.</title>
        <authorList>
            <person name="Sahin N."/>
            <person name="Ay H."/>
            <person name="Saygin H."/>
        </authorList>
    </citation>
    <scope>NUCLEOTIDE SEQUENCE [LARGE SCALE GENOMIC DNA]</scope>
    <source>
        <strain evidence="1 2">DSM 45347</strain>
    </source>
</reference>
<evidence type="ECO:0000313" key="2">
    <source>
        <dbReference type="Proteomes" id="UP000295431"/>
    </source>
</evidence>
<evidence type="ECO:0000313" key="1">
    <source>
        <dbReference type="EMBL" id="TDC18688.1"/>
    </source>
</evidence>